<feature type="domain" description="Fido" evidence="1">
    <location>
        <begin position="137"/>
        <end position="285"/>
    </location>
</feature>
<dbReference type="EMBL" id="JAPCID010000096">
    <property type="protein sequence ID" value="MDA0142506.1"/>
    <property type="molecule type" value="Genomic_DNA"/>
</dbReference>
<evidence type="ECO:0000313" key="3">
    <source>
        <dbReference type="Proteomes" id="UP001147700"/>
    </source>
</evidence>
<keyword evidence="3" id="KW-1185">Reference proteome</keyword>
<gene>
    <name evidence="2" type="ORF">OJ962_33790</name>
</gene>
<proteinExistence type="predicted"/>
<name>A0ABT4RW76_9ACTN</name>
<dbReference type="InterPro" id="IPR036597">
    <property type="entry name" value="Fido-like_dom_sf"/>
</dbReference>
<dbReference type="PANTHER" id="PTHR13504:SF38">
    <property type="entry name" value="FIDO DOMAIN-CONTAINING PROTEIN"/>
    <property type="match status" value="1"/>
</dbReference>
<dbReference type="Gene3D" id="1.10.3290.10">
    <property type="entry name" value="Fido-like domain"/>
    <property type="match status" value="1"/>
</dbReference>
<evidence type="ECO:0000259" key="1">
    <source>
        <dbReference type="PROSITE" id="PS51459"/>
    </source>
</evidence>
<dbReference type="Proteomes" id="UP001147700">
    <property type="component" value="Unassembled WGS sequence"/>
</dbReference>
<dbReference type="InterPro" id="IPR040198">
    <property type="entry name" value="Fido_containing"/>
</dbReference>
<dbReference type="PROSITE" id="PS51459">
    <property type="entry name" value="FIDO"/>
    <property type="match status" value="1"/>
</dbReference>
<evidence type="ECO:0000313" key="2">
    <source>
        <dbReference type="EMBL" id="MDA0142506.1"/>
    </source>
</evidence>
<dbReference type="InterPro" id="IPR025758">
    <property type="entry name" value="Fic/DOC_N"/>
</dbReference>
<dbReference type="Pfam" id="PF13784">
    <property type="entry name" value="Fic_N"/>
    <property type="match status" value="1"/>
</dbReference>
<dbReference type="Pfam" id="PF02661">
    <property type="entry name" value="Fic"/>
    <property type="match status" value="1"/>
</dbReference>
<comment type="caution">
    <text evidence="2">The sequence shown here is derived from an EMBL/GenBank/DDBJ whole genome shotgun (WGS) entry which is preliminary data.</text>
</comment>
<organism evidence="2 3">
    <name type="scientific">Solirubrobacter deserti</name>
    <dbReference type="NCBI Taxonomy" id="2282478"/>
    <lineage>
        <taxon>Bacteria</taxon>
        <taxon>Bacillati</taxon>
        <taxon>Actinomycetota</taxon>
        <taxon>Thermoleophilia</taxon>
        <taxon>Solirubrobacterales</taxon>
        <taxon>Solirubrobacteraceae</taxon>
        <taxon>Solirubrobacter</taxon>
    </lineage>
</organism>
<dbReference type="RefSeq" id="WP_202956529.1">
    <property type="nucleotide sequence ID" value="NZ_JAPCID010000096.1"/>
</dbReference>
<reference evidence="2" key="1">
    <citation type="submission" date="2022-10" db="EMBL/GenBank/DDBJ databases">
        <title>The WGS of Solirubrobacter sp. CPCC 204708.</title>
        <authorList>
            <person name="Jiang Z."/>
        </authorList>
    </citation>
    <scope>NUCLEOTIDE SEQUENCE</scope>
    <source>
        <strain evidence="2">CPCC 204708</strain>
    </source>
</reference>
<protein>
    <submittedName>
        <fullName evidence="2">Fic family protein</fullName>
    </submittedName>
</protein>
<sequence length="398" mass="43177">MRGHYVHQTWPADPAVYAPPRYRRACGYDAFIPETVAGADVTLPGDVAGVVSDAEKAIFDLNRKAGPELLPLARLLLRTESIASSKVEGLQVDARQLARAEASQETGRRVGSQAAEILANIDAMQLSIERAAELAGIRPGDLLDIHRVLLERAPNSQIAGRFRSSQNWIGGNDYNPCGAAFIPPPPGEVDRLLDDLCAFVDDVALPPLVQAAIAHAQFETIHPFEDGNGRTGRALVQVVLRRRGLTPAFVPPISVVLARDKDRYLNGLTLFREDRLADWIELFAAATAEAAMLAVHYTARVSRLQDVWRQRLRDHANPRADAAAWGLIAVLPAHPIVTVSVAVAATRRTKPAVANAIEQLEAAGILTRLTESARNRAWEAEGLLDLIVGLEAGVAWQT</sequence>
<accession>A0ABT4RW76</accession>
<dbReference type="PANTHER" id="PTHR13504">
    <property type="entry name" value="FIDO DOMAIN-CONTAINING PROTEIN DDB_G0283145"/>
    <property type="match status" value="1"/>
</dbReference>
<dbReference type="SUPFAM" id="SSF140931">
    <property type="entry name" value="Fic-like"/>
    <property type="match status" value="1"/>
</dbReference>
<dbReference type="InterPro" id="IPR003812">
    <property type="entry name" value="Fido"/>
</dbReference>